<organism evidence="1 2">
    <name type="scientific">Ottowia thiooxydans</name>
    <dbReference type="NCBI Taxonomy" id="219182"/>
    <lineage>
        <taxon>Bacteria</taxon>
        <taxon>Pseudomonadati</taxon>
        <taxon>Pseudomonadota</taxon>
        <taxon>Betaproteobacteria</taxon>
        <taxon>Burkholderiales</taxon>
        <taxon>Comamonadaceae</taxon>
        <taxon>Ottowia</taxon>
    </lineage>
</organism>
<gene>
    <name evidence="1" type="ORF">ABIE13_001781</name>
</gene>
<accession>A0ABV2Q7T5</accession>
<evidence type="ECO:0000313" key="2">
    <source>
        <dbReference type="Proteomes" id="UP001549320"/>
    </source>
</evidence>
<name>A0ABV2Q7T5_9BURK</name>
<reference evidence="1 2" key="1">
    <citation type="submission" date="2024-06" db="EMBL/GenBank/DDBJ databases">
        <title>Sorghum-associated microbial communities from plants grown in Nebraska, USA.</title>
        <authorList>
            <person name="Schachtman D."/>
        </authorList>
    </citation>
    <scope>NUCLEOTIDE SEQUENCE [LARGE SCALE GENOMIC DNA]</scope>
    <source>
        <strain evidence="1 2">2709</strain>
    </source>
</reference>
<proteinExistence type="predicted"/>
<protein>
    <submittedName>
        <fullName evidence="1">Phenol hydroxylase P0 protein</fullName>
    </submittedName>
</protein>
<sequence length="91" mass="10492">MIEALAFNPNRRFIRVIKARADGMVELEFALGEPQLFVELVLPKAQFEQFCKDQQVTPTEGALPENAAGTTAHEWDWSLREARDQHFRHEP</sequence>
<dbReference type="RefSeq" id="WP_354442737.1">
    <property type="nucleotide sequence ID" value="NZ_JBEPSH010000003.1"/>
</dbReference>
<dbReference type="Proteomes" id="UP001549320">
    <property type="component" value="Unassembled WGS sequence"/>
</dbReference>
<comment type="caution">
    <text evidence="1">The sequence shown here is derived from an EMBL/GenBank/DDBJ whole genome shotgun (WGS) entry which is preliminary data.</text>
</comment>
<dbReference type="Pfam" id="PF06099">
    <property type="entry name" value="Phenol_hyd_sub"/>
    <property type="match status" value="1"/>
</dbReference>
<keyword evidence="2" id="KW-1185">Reference proteome</keyword>
<dbReference type="InterPro" id="IPR010353">
    <property type="entry name" value="DmpK"/>
</dbReference>
<evidence type="ECO:0000313" key="1">
    <source>
        <dbReference type="EMBL" id="MET4576672.1"/>
    </source>
</evidence>
<dbReference type="EMBL" id="JBEPSH010000003">
    <property type="protein sequence ID" value="MET4576672.1"/>
    <property type="molecule type" value="Genomic_DNA"/>
</dbReference>